<protein>
    <recommendedName>
        <fullName evidence="3">PhnA protein</fullName>
    </recommendedName>
</protein>
<dbReference type="RefSeq" id="WP_125979256.1">
    <property type="nucleotide sequence ID" value="NZ_QXGL01000001.1"/>
</dbReference>
<dbReference type="EMBL" id="QXGL01000001">
    <property type="protein sequence ID" value="RSX53954.1"/>
    <property type="molecule type" value="Genomic_DNA"/>
</dbReference>
<dbReference type="AlphaFoldDB" id="A0A430FM24"/>
<keyword evidence="2" id="KW-1185">Reference proteome</keyword>
<evidence type="ECO:0008006" key="3">
    <source>
        <dbReference type="Google" id="ProtNLM"/>
    </source>
</evidence>
<gene>
    <name evidence="1" type="ORF">D2E25_0260</name>
</gene>
<dbReference type="OrthoDB" id="3234149at2"/>
<evidence type="ECO:0000313" key="2">
    <source>
        <dbReference type="Proteomes" id="UP000287533"/>
    </source>
</evidence>
<reference evidence="1 2" key="1">
    <citation type="submission" date="2018-09" db="EMBL/GenBank/DDBJ databases">
        <title>Characterization of the phylogenetic diversity of five novel species belonging to the genus Bifidobacterium.</title>
        <authorList>
            <person name="Lugli G.A."/>
            <person name="Duranti S."/>
            <person name="Milani C."/>
        </authorList>
    </citation>
    <scope>NUCLEOTIDE SEQUENCE [LARGE SCALE GENOMIC DNA]</scope>
    <source>
        <strain evidence="1 2">2034B</strain>
    </source>
</reference>
<dbReference type="Proteomes" id="UP000287533">
    <property type="component" value="Unassembled WGS sequence"/>
</dbReference>
<comment type="caution">
    <text evidence="1">The sequence shown here is derived from an EMBL/GenBank/DDBJ whole genome shotgun (WGS) entry which is preliminary data.</text>
</comment>
<proteinExistence type="predicted"/>
<sequence>MVDSTRFYTNLRTLKDGWAPLCLIAARKASVVHSTGGHGARSSAPLPLNVGAWQLQQDIEKLVNMMVTAAGLHAHHAMIVPDLIKGLLANPGRLESRTDWPMISALVDKAVLRLARTLDPPPDTKMIGWCPQCGCELRCTPLEIAGGYTACERCGKESKIKEVPRASMARLAVGGVRGTAAEIVRWLNPWGIEVKRNTITQWGKRGRLQPVGAAPDSGAPIYLVWDIWQELNRKKE</sequence>
<evidence type="ECO:0000313" key="1">
    <source>
        <dbReference type="EMBL" id="RSX53954.1"/>
    </source>
</evidence>
<accession>A0A430FM24</accession>
<organism evidence="1 2">
    <name type="scientific">Bifidobacterium goeldii</name>
    <dbReference type="NCBI Taxonomy" id="2306975"/>
    <lineage>
        <taxon>Bacteria</taxon>
        <taxon>Bacillati</taxon>
        <taxon>Actinomycetota</taxon>
        <taxon>Actinomycetes</taxon>
        <taxon>Bifidobacteriales</taxon>
        <taxon>Bifidobacteriaceae</taxon>
        <taxon>Bifidobacterium</taxon>
    </lineage>
</organism>
<name>A0A430FM24_9BIFI</name>